<feature type="transmembrane region" description="Helical" evidence="1">
    <location>
        <begin position="202"/>
        <end position="225"/>
    </location>
</feature>
<dbReference type="RefSeq" id="WP_189931763.1">
    <property type="nucleotide sequence ID" value="NZ_BMSX01000001.1"/>
</dbReference>
<gene>
    <name evidence="2" type="ORF">GCM10010251_05680</name>
</gene>
<reference evidence="2" key="1">
    <citation type="journal article" date="2014" name="Int. J. Syst. Evol. Microbiol.">
        <title>Complete genome sequence of Corynebacterium casei LMG S-19264T (=DSM 44701T), isolated from a smear-ripened cheese.</title>
        <authorList>
            <consortium name="US DOE Joint Genome Institute (JGI-PGF)"/>
            <person name="Walter F."/>
            <person name="Albersmeier A."/>
            <person name="Kalinowski J."/>
            <person name="Ruckert C."/>
        </authorList>
    </citation>
    <scope>NUCLEOTIDE SEQUENCE</scope>
    <source>
        <strain evidence="2">JCM 4346</strain>
    </source>
</reference>
<feature type="transmembrane region" description="Helical" evidence="1">
    <location>
        <begin position="83"/>
        <end position="103"/>
    </location>
</feature>
<name>A0A918BW69_9ACTN</name>
<evidence type="ECO:0000256" key="1">
    <source>
        <dbReference type="SAM" id="Phobius"/>
    </source>
</evidence>
<sequence>MPGRSPDDTDALQDPALSRSVLRAAAADPRHLPEILASYAVRHMGPAAARSVTRMRTEHPDAAPAELRALALSRGKRQVVAEGALVGGPLLILAPFAFCAALLSQARICLELAALEGRDPTTPVRGAELMVLQGVYEDVDQARAVLTDLSLTEKGRAGKGRGRVAVLWGLTMRMARVLGLISPGGEATTGGPARWSAQAGRYALLGVVLLVALVAPLVWLPYLGLSYSRSTDHLLDRATAFYSGEPVARPRRTARVEPEMLAAAAKALLSLVIPLGLIFTVILADLRFAGSRWPVLGITLATASCAVAAAWQWRRRRRRP</sequence>
<comment type="caution">
    <text evidence="2">The sequence shown here is derived from an EMBL/GenBank/DDBJ whole genome shotgun (WGS) entry which is preliminary data.</text>
</comment>
<keyword evidence="1" id="KW-1133">Transmembrane helix</keyword>
<keyword evidence="3" id="KW-1185">Reference proteome</keyword>
<feature type="transmembrane region" description="Helical" evidence="1">
    <location>
        <begin position="295"/>
        <end position="313"/>
    </location>
</feature>
<dbReference type="AlphaFoldDB" id="A0A918BW69"/>
<feature type="transmembrane region" description="Helical" evidence="1">
    <location>
        <begin position="261"/>
        <end position="283"/>
    </location>
</feature>
<reference evidence="2" key="2">
    <citation type="submission" date="2020-09" db="EMBL/GenBank/DDBJ databases">
        <authorList>
            <person name="Sun Q."/>
            <person name="Ohkuma M."/>
        </authorList>
    </citation>
    <scope>NUCLEOTIDE SEQUENCE</scope>
    <source>
        <strain evidence="2">JCM 4346</strain>
    </source>
</reference>
<dbReference type="Proteomes" id="UP000658320">
    <property type="component" value="Unassembled WGS sequence"/>
</dbReference>
<organism evidence="2 3">
    <name type="scientific">Streptomyces aurantiogriseus</name>
    <dbReference type="NCBI Taxonomy" id="66870"/>
    <lineage>
        <taxon>Bacteria</taxon>
        <taxon>Bacillati</taxon>
        <taxon>Actinomycetota</taxon>
        <taxon>Actinomycetes</taxon>
        <taxon>Kitasatosporales</taxon>
        <taxon>Streptomycetaceae</taxon>
        <taxon>Streptomyces</taxon>
    </lineage>
</organism>
<keyword evidence="1" id="KW-0472">Membrane</keyword>
<accession>A0A918BW69</accession>
<proteinExistence type="predicted"/>
<keyword evidence="1" id="KW-0812">Transmembrane</keyword>
<protein>
    <submittedName>
        <fullName evidence="2">Uncharacterized protein</fullName>
    </submittedName>
</protein>
<evidence type="ECO:0000313" key="2">
    <source>
        <dbReference type="EMBL" id="GGQ93759.1"/>
    </source>
</evidence>
<dbReference type="EMBL" id="BMSX01000001">
    <property type="protein sequence ID" value="GGQ93759.1"/>
    <property type="molecule type" value="Genomic_DNA"/>
</dbReference>
<evidence type="ECO:0000313" key="3">
    <source>
        <dbReference type="Proteomes" id="UP000658320"/>
    </source>
</evidence>